<dbReference type="SMART" id="SM00355">
    <property type="entry name" value="ZnF_C2H2"/>
    <property type="match status" value="1"/>
</dbReference>
<dbReference type="Proteomes" id="UP000237246">
    <property type="component" value="Unassembled WGS sequence"/>
</dbReference>
<evidence type="ECO:0000256" key="2">
    <source>
        <dbReference type="ARBA" id="ARBA00022737"/>
    </source>
</evidence>
<dbReference type="InterPro" id="IPR036236">
    <property type="entry name" value="Znf_C2H2_sf"/>
</dbReference>
<evidence type="ECO:0000256" key="3">
    <source>
        <dbReference type="ARBA" id="ARBA00022771"/>
    </source>
</evidence>
<dbReference type="PROSITE" id="PS50157">
    <property type="entry name" value="ZINC_FINGER_C2H2_2"/>
    <property type="match status" value="1"/>
</dbReference>
<evidence type="ECO:0000256" key="5">
    <source>
        <dbReference type="PROSITE-ProRule" id="PRU00042"/>
    </source>
</evidence>
<evidence type="ECO:0000259" key="6">
    <source>
        <dbReference type="PROSITE" id="PS50157"/>
    </source>
</evidence>
<feature type="domain" description="C2H2-type" evidence="6">
    <location>
        <begin position="6"/>
        <end position="35"/>
    </location>
</feature>
<comment type="caution">
    <text evidence="7">The sequence shown here is derived from an EMBL/GenBank/DDBJ whole genome shotgun (WGS) entry which is preliminary data.</text>
</comment>
<reference evidence="7 8" key="1">
    <citation type="submission" date="2018-01" db="EMBL/GenBank/DDBJ databases">
        <title>Comparison of the Chinese Bamboo Partridge and Red Junglefowl genome sequences highlights the importance of demography in genome evolution.</title>
        <authorList>
            <person name="Tiley G.P."/>
            <person name="Kimball R.T."/>
            <person name="Braun E.L."/>
            <person name="Burleigh J.G."/>
        </authorList>
    </citation>
    <scope>NUCLEOTIDE SEQUENCE [LARGE SCALE GENOMIC DNA]</scope>
    <source>
        <strain evidence="7">RTK389</strain>
        <tissue evidence="7">Blood</tissue>
    </source>
</reference>
<dbReference type="Pfam" id="PF00096">
    <property type="entry name" value="zf-C2H2"/>
    <property type="match status" value="1"/>
</dbReference>
<dbReference type="PANTHER" id="PTHR23235">
    <property type="entry name" value="KRUEPPEL-LIKE TRANSCRIPTION FACTOR"/>
    <property type="match status" value="1"/>
</dbReference>
<evidence type="ECO:0000313" key="8">
    <source>
        <dbReference type="Proteomes" id="UP000237246"/>
    </source>
</evidence>
<evidence type="ECO:0000256" key="4">
    <source>
        <dbReference type="ARBA" id="ARBA00022833"/>
    </source>
</evidence>
<keyword evidence="2" id="KW-0677">Repeat</keyword>
<keyword evidence="1" id="KW-0479">Metal-binding</keyword>
<dbReference type="GO" id="GO:0000981">
    <property type="term" value="F:DNA-binding transcription factor activity, RNA polymerase II-specific"/>
    <property type="evidence" value="ECO:0007669"/>
    <property type="project" value="TreeGrafter"/>
</dbReference>
<accession>A0A2P4SZ84</accession>
<keyword evidence="8" id="KW-1185">Reference proteome</keyword>
<dbReference type="EMBL" id="PPHD01015365">
    <property type="protein sequence ID" value="POI29415.1"/>
    <property type="molecule type" value="Genomic_DNA"/>
</dbReference>
<evidence type="ECO:0000313" key="7">
    <source>
        <dbReference type="EMBL" id="POI29415.1"/>
    </source>
</evidence>
<evidence type="ECO:0000256" key="1">
    <source>
        <dbReference type="ARBA" id="ARBA00022723"/>
    </source>
</evidence>
<dbReference type="PROSITE" id="PS00028">
    <property type="entry name" value="ZINC_FINGER_C2H2_1"/>
    <property type="match status" value="1"/>
</dbReference>
<name>A0A2P4SZ84_BAMTH</name>
<dbReference type="GO" id="GO:0008270">
    <property type="term" value="F:zinc ion binding"/>
    <property type="evidence" value="ECO:0007669"/>
    <property type="project" value="UniProtKB-KW"/>
</dbReference>
<gene>
    <name evidence="7" type="ORF">CIB84_006835</name>
</gene>
<keyword evidence="3 5" id="KW-0863">Zinc-finger</keyword>
<dbReference type="OrthoDB" id="4748970at2759"/>
<dbReference type="Gene3D" id="3.30.160.60">
    <property type="entry name" value="Classic Zinc Finger"/>
    <property type="match status" value="1"/>
</dbReference>
<protein>
    <recommendedName>
        <fullName evidence="6">C2H2-type domain-containing protein</fullName>
    </recommendedName>
</protein>
<dbReference type="PANTHER" id="PTHR23235:SF77">
    <property type="entry name" value="KRUEPPEL-LIKE FACTOR 7"/>
    <property type="match status" value="1"/>
</dbReference>
<feature type="non-terminal residue" evidence="7">
    <location>
        <position position="1"/>
    </location>
</feature>
<keyword evidence="4" id="KW-0862">Zinc</keyword>
<organism evidence="7 8">
    <name type="scientific">Bambusicola thoracicus</name>
    <name type="common">Chinese bamboo-partridge</name>
    <name type="synonym">Perdix thoracica</name>
    <dbReference type="NCBI Taxonomy" id="9083"/>
    <lineage>
        <taxon>Eukaryota</taxon>
        <taxon>Metazoa</taxon>
        <taxon>Chordata</taxon>
        <taxon>Craniata</taxon>
        <taxon>Vertebrata</taxon>
        <taxon>Euteleostomi</taxon>
        <taxon>Archelosauria</taxon>
        <taxon>Archosauria</taxon>
        <taxon>Dinosauria</taxon>
        <taxon>Saurischia</taxon>
        <taxon>Theropoda</taxon>
        <taxon>Coelurosauria</taxon>
        <taxon>Aves</taxon>
        <taxon>Neognathae</taxon>
        <taxon>Galloanserae</taxon>
        <taxon>Galliformes</taxon>
        <taxon>Phasianidae</taxon>
        <taxon>Perdicinae</taxon>
        <taxon>Bambusicola</taxon>
    </lineage>
</organism>
<sequence>AGEKPYKCSWEGCEWRFARSDELTRHYRKHTGAKPFKCNHCDR</sequence>
<dbReference type="FunFam" id="3.30.160.60:FF:000007">
    <property type="entry name" value="Basic krueppel-like factor 3"/>
    <property type="match status" value="1"/>
</dbReference>
<dbReference type="GO" id="GO:0000978">
    <property type="term" value="F:RNA polymerase II cis-regulatory region sequence-specific DNA binding"/>
    <property type="evidence" value="ECO:0007669"/>
    <property type="project" value="TreeGrafter"/>
</dbReference>
<dbReference type="SUPFAM" id="SSF57667">
    <property type="entry name" value="beta-beta-alpha zinc fingers"/>
    <property type="match status" value="1"/>
</dbReference>
<dbReference type="InterPro" id="IPR013087">
    <property type="entry name" value="Znf_C2H2_type"/>
</dbReference>
<dbReference type="AlphaFoldDB" id="A0A2P4SZ84"/>
<proteinExistence type="predicted"/>